<dbReference type="PROSITE" id="PS50888">
    <property type="entry name" value="BHLH"/>
    <property type="match status" value="1"/>
</dbReference>
<feature type="compositionally biased region" description="Polar residues" evidence="6">
    <location>
        <begin position="148"/>
        <end position="157"/>
    </location>
</feature>
<keyword evidence="4" id="KW-0804">Transcription</keyword>
<dbReference type="GO" id="GO:0046983">
    <property type="term" value="F:protein dimerization activity"/>
    <property type="evidence" value="ECO:0007669"/>
    <property type="project" value="InterPro"/>
</dbReference>
<accession>A0AAD5Y433</accession>
<dbReference type="Gene3D" id="4.10.280.10">
    <property type="entry name" value="Helix-loop-helix DNA-binding domain"/>
    <property type="match status" value="1"/>
</dbReference>
<dbReference type="Proteomes" id="UP001210925">
    <property type="component" value="Unassembled WGS sequence"/>
</dbReference>
<organism evidence="8 9">
    <name type="scientific">Boothiomyces macroporosus</name>
    <dbReference type="NCBI Taxonomy" id="261099"/>
    <lineage>
        <taxon>Eukaryota</taxon>
        <taxon>Fungi</taxon>
        <taxon>Fungi incertae sedis</taxon>
        <taxon>Chytridiomycota</taxon>
        <taxon>Chytridiomycota incertae sedis</taxon>
        <taxon>Chytridiomycetes</taxon>
        <taxon>Rhizophydiales</taxon>
        <taxon>Terramycetaceae</taxon>
        <taxon>Boothiomyces</taxon>
    </lineage>
</organism>
<protein>
    <recommendedName>
        <fullName evidence="7">BHLH domain-containing protein</fullName>
    </recommendedName>
</protein>
<dbReference type="GO" id="GO:0005634">
    <property type="term" value="C:nucleus"/>
    <property type="evidence" value="ECO:0007669"/>
    <property type="project" value="UniProtKB-SubCell"/>
</dbReference>
<evidence type="ECO:0000256" key="3">
    <source>
        <dbReference type="ARBA" id="ARBA00023125"/>
    </source>
</evidence>
<evidence type="ECO:0000256" key="1">
    <source>
        <dbReference type="ARBA" id="ARBA00004123"/>
    </source>
</evidence>
<evidence type="ECO:0000313" key="8">
    <source>
        <dbReference type="EMBL" id="KAJ3254305.1"/>
    </source>
</evidence>
<evidence type="ECO:0000256" key="6">
    <source>
        <dbReference type="SAM" id="MobiDB-lite"/>
    </source>
</evidence>
<sequence length="292" mass="33124">MYQQRQFAPGQQLNQQFYAQHQQQQLAQAQAQNGYPQQKQTLSNIDPTLLLGQYSSENIKEEMGKDFLNHQFDINMNGNINNADQLLSPLTPTEDFNRERSSNAGFGTSMPQSGFYSMSVPVHSNNGYPAVDQKNFLQHPSSFSSYGSPMGISNNSLPEEAGDRQSIDAINEKRRKRRESHNAVERRRRDHINEKIQELSSLLPEFASDAQNKPNKGVILRRSVEYIRHMQLFAARQMDRTLELEQCLMRLCQNRGIDESELGLSMPLGTPIQLPALNQSNNLDLDGPDGDL</sequence>
<dbReference type="EMBL" id="JADGKB010000088">
    <property type="protein sequence ID" value="KAJ3254305.1"/>
    <property type="molecule type" value="Genomic_DNA"/>
</dbReference>
<feature type="compositionally biased region" description="Basic and acidic residues" evidence="6">
    <location>
        <begin position="180"/>
        <end position="189"/>
    </location>
</feature>
<dbReference type="GO" id="GO:0000981">
    <property type="term" value="F:DNA-binding transcription factor activity, RNA polymerase II-specific"/>
    <property type="evidence" value="ECO:0007669"/>
    <property type="project" value="TreeGrafter"/>
</dbReference>
<dbReference type="GO" id="GO:0000978">
    <property type="term" value="F:RNA polymerase II cis-regulatory region sequence-specific DNA binding"/>
    <property type="evidence" value="ECO:0007669"/>
    <property type="project" value="TreeGrafter"/>
</dbReference>
<evidence type="ECO:0000256" key="2">
    <source>
        <dbReference type="ARBA" id="ARBA00023015"/>
    </source>
</evidence>
<comment type="subcellular location">
    <subcellularLocation>
        <location evidence="1">Nucleus</location>
    </subcellularLocation>
</comment>
<evidence type="ECO:0000313" key="9">
    <source>
        <dbReference type="Proteomes" id="UP001210925"/>
    </source>
</evidence>
<keyword evidence="3" id="KW-0238">DNA-binding</keyword>
<dbReference type="AlphaFoldDB" id="A0AAD5Y433"/>
<dbReference type="CDD" id="cd11387">
    <property type="entry name" value="bHLHzip_USF_MITF"/>
    <property type="match status" value="1"/>
</dbReference>
<dbReference type="InterPro" id="IPR011598">
    <property type="entry name" value="bHLH_dom"/>
</dbReference>
<gene>
    <name evidence="8" type="ORF">HK103_007275</name>
</gene>
<dbReference type="Pfam" id="PF00010">
    <property type="entry name" value="HLH"/>
    <property type="match status" value="1"/>
</dbReference>
<dbReference type="PANTHER" id="PTHR45776">
    <property type="entry name" value="MIP04163P"/>
    <property type="match status" value="1"/>
</dbReference>
<keyword evidence="5" id="KW-0539">Nucleus</keyword>
<name>A0AAD5Y433_9FUNG</name>
<feature type="region of interest" description="Disordered" evidence="6">
    <location>
        <begin position="148"/>
        <end position="189"/>
    </location>
</feature>
<reference evidence="8" key="1">
    <citation type="submission" date="2020-05" db="EMBL/GenBank/DDBJ databases">
        <title>Phylogenomic resolution of chytrid fungi.</title>
        <authorList>
            <person name="Stajich J.E."/>
            <person name="Amses K."/>
            <person name="Simmons R."/>
            <person name="Seto K."/>
            <person name="Myers J."/>
            <person name="Bonds A."/>
            <person name="Quandt C.A."/>
            <person name="Barry K."/>
            <person name="Liu P."/>
            <person name="Grigoriev I."/>
            <person name="Longcore J.E."/>
            <person name="James T.Y."/>
        </authorList>
    </citation>
    <scope>NUCLEOTIDE SEQUENCE</scope>
    <source>
        <strain evidence="8">PLAUS21</strain>
    </source>
</reference>
<dbReference type="InterPro" id="IPR036638">
    <property type="entry name" value="HLH_DNA-bd_sf"/>
</dbReference>
<dbReference type="PANTHER" id="PTHR45776:SF2">
    <property type="entry name" value="MIP04163P"/>
    <property type="match status" value="1"/>
</dbReference>
<dbReference type="SMART" id="SM00353">
    <property type="entry name" value="HLH"/>
    <property type="match status" value="1"/>
</dbReference>
<comment type="caution">
    <text evidence="8">The sequence shown here is derived from an EMBL/GenBank/DDBJ whole genome shotgun (WGS) entry which is preliminary data.</text>
</comment>
<proteinExistence type="predicted"/>
<dbReference type="SUPFAM" id="SSF47459">
    <property type="entry name" value="HLH, helix-loop-helix DNA-binding domain"/>
    <property type="match status" value="1"/>
</dbReference>
<evidence type="ECO:0000256" key="4">
    <source>
        <dbReference type="ARBA" id="ARBA00023163"/>
    </source>
</evidence>
<evidence type="ECO:0000259" key="7">
    <source>
        <dbReference type="PROSITE" id="PS50888"/>
    </source>
</evidence>
<feature type="domain" description="BHLH" evidence="7">
    <location>
        <begin position="176"/>
        <end position="230"/>
    </location>
</feature>
<feature type="compositionally biased region" description="Basic and acidic residues" evidence="6">
    <location>
        <begin position="161"/>
        <end position="172"/>
    </location>
</feature>
<keyword evidence="9" id="KW-1185">Reference proteome</keyword>
<evidence type="ECO:0000256" key="5">
    <source>
        <dbReference type="ARBA" id="ARBA00023242"/>
    </source>
</evidence>
<keyword evidence="2" id="KW-0805">Transcription regulation</keyword>